<comment type="function">
    <text evidence="10">Transcriptional repressor that binds to the promoter region of target genes. Plays a role in the regulation of the cell cycle and of the Wnt pathway. Binds preferentially to the sequence 5'-TTCATTCATTCA-3'. Binding to the histone H1.0 promoter is enhanced by interaction with RB1. Disrupts the interaction between DNA and TCF4.</text>
</comment>
<dbReference type="GO" id="GO:0000981">
    <property type="term" value="F:DNA-binding transcription factor activity, RNA polymerase II-specific"/>
    <property type="evidence" value="ECO:0007669"/>
    <property type="project" value="TreeGrafter"/>
</dbReference>
<keyword evidence="8" id="KW-0804">Transcription</keyword>
<feature type="domain" description="C2H2-type" evidence="17">
    <location>
        <begin position="48"/>
        <end position="78"/>
    </location>
</feature>
<dbReference type="InterPro" id="IPR009071">
    <property type="entry name" value="HMG_box_dom"/>
</dbReference>
<dbReference type="GO" id="GO:0000978">
    <property type="term" value="F:RNA polymerase II cis-regulatory region sequence-specific DNA binding"/>
    <property type="evidence" value="ECO:0007669"/>
    <property type="project" value="TreeGrafter"/>
</dbReference>
<dbReference type="GO" id="GO:0008270">
    <property type="term" value="F:zinc ion binding"/>
    <property type="evidence" value="ECO:0007669"/>
    <property type="project" value="UniProtKB-KW"/>
</dbReference>
<dbReference type="SUPFAM" id="SSF57667">
    <property type="entry name" value="beta-beta-alpha zinc fingers"/>
    <property type="match status" value="1"/>
</dbReference>
<dbReference type="PROSITE" id="PS50118">
    <property type="entry name" value="HMG_BOX_2"/>
    <property type="match status" value="1"/>
</dbReference>
<keyword evidence="13" id="KW-0862">Zinc</keyword>
<gene>
    <name evidence="19" type="ORF">FSP39_002656</name>
</gene>
<dbReference type="InterPro" id="IPR039655">
    <property type="entry name" value="HBP1"/>
</dbReference>
<keyword evidence="13" id="KW-0863">Zinc-finger</keyword>
<dbReference type="InterPro" id="IPR003652">
    <property type="entry name" value="Ataxin_AXH_dom"/>
</dbReference>
<dbReference type="Proteomes" id="UP001186944">
    <property type="component" value="Unassembled WGS sequence"/>
</dbReference>
<keyword evidence="5" id="KW-0832">Ubl conjugation</keyword>
<dbReference type="Pfam" id="PF08517">
    <property type="entry name" value="AXH"/>
    <property type="match status" value="1"/>
</dbReference>
<dbReference type="PROSITE" id="PS51148">
    <property type="entry name" value="AXH"/>
    <property type="match status" value="1"/>
</dbReference>
<evidence type="ECO:0000256" key="8">
    <source>
        <dbReference type="ARBA" id="ARBA00023163"/>
    </source>
</evidence>
<evidence type="ECO:0000256" key="9">
    <source>
        <dbReference type="ARBA" id="ARBA00023242"/>
    </source>
</evidence>
<feature type="compositionally biased region" description="Low complexity" evidence="15">
    <location>
        <begin position="320"/>
        <end position="332"/>
    </location>
</feature>
<comment type="subcellular location">
    <subcellularLocation>
        <location evidence="1">Nucleus</location>
    </subcellularLocation>
</comment>
<dbReference type="SUPFAM" id="SSF102031">
    <property type="entry name" value="AXH domain"/>
    <property type="match status" value="1"/>
</dbReference>
<keyword evidence="3" id="KW-0678">Repressor</keyword>
<keyword evidence="7 14" id="KW-0238">DNA-binding</keyword>
<comment type="caution">
    <text evidence="19">The sequence shown here is derived from an EMBL/GenBank/DDBJ whole genome shotgun (WGS) entry which is preliminary data.</text>
</comment>
<dbReference type="GO" id="GO:0016055">
    <property type="term" value="P:Wnt signaling pathway"/>
    <property type="evidence" value="ECO:0007669"/>
    <property type="project" value="UniProtKB-KW"/>
</dbReference>
<sequence>MLFSLLPTCERKMASVGEPSHPKRPHIATEKMMEFKKTQGDTSPTKQLRCPVPGCSKVLTSAPGLKYHIQTNHTEMKEFACGGCGKVFKSANGLKYHCNKHKCSSESCSGNHSGTIDMSTTSQNFCGVTEVHRSGAEGVSSTASTKRIGAPVKRFIPPPLVLFPNSIESILNQPTVHQCCQPTTTIISPTCTNNQSRYFPATCAGSTTTCSSISTGCCGNHREENMGDSRLIEFAKIATSPQSPLMQHAPKKDWEQSRSVIRNIDMDSGEDRKSKPNVNLSKSHTAANSERCRIGVGGNIQQTNNTKDSNGNYYNDGSDSRVTSSSPFPSSPKEALNTSGTWSHNWPTPVWQCFIQDVLIRFILEGGVPQEPWQQVQVIARRDSLTARAARLENLPSLKYAPHGLRVLHLQQNDNIPESIHIHFTPDVIGQKNLIADCPKDHPFFVKDKGWSSCIPDATAAHFGIPCQDLAVGDICLPPSHPDATFSNNVFRSFKSFDFTPQDSSAVFTLSSMAKNKRDIEHAGSPTKKRSSKHADPLKAKRPMNAFMLFAQEKRLSLTQNFPGKDNRTISVILGDTWKKMSSGERSIYEDKAKVLAKEQKKIHPDCWKRKK</sequence>
<keyword evidence="20" id="KW-1185">Reference proteome</keyword>
<evidence type="ECO:0000256" key="10">
    <source>
        <dbReference type="ARBA" id="ARBA00025095"/>
    </source>
</evidence>
<dbReference type="InterPro" id="IPR036910">
    <property type="entry name" value="HMG_box_dom_sf"/>
</dbReference>
<organism evidence="19 20">
    <name type="scientific">Pinctada imbricata</name>
    <name type="common">Atlantic pearl-oyster</name>
    <name type="synonym">Pinctada martensii</name>
    <dbReference type="NCBI Taxonomy" id="66713"/>
    <lineage>
        <taxon>Eukaryota</taxon>
        <taxon>Metazoa</taxon>
        <taxon>Spiralia</taxon>
        <taxon>Lophotrochozoa</taxon>
        <taxon>Mollusca</taxon>
        <taxon>Bivalvia</taxon>
        <taxon>Autobranchia</taxon>
        <taxon>Pteriomorphia</taxon>
        <taxon>Pterioida</taxon>
        <taxon>Pterioidea</taxon>
        <taxon>Pteriidae</taxon>
        <taxon>Pinctada</taxon>
    </lineage>
</organism>
<evidence type="ECO:0000256" key="2">
    <source>
        <dbReference type="ARBA" id="ARBA00017229"/>
    </source>
</evidence>
<feature type="compositionally biased region" description="Polar residues" evidence="15">
    <location>
        <begin position="299"/>
        <end position="317"/>
    </location>
</feature>
<dbReference type="SUPFAM" id="SSF47095">
    <property type="entry name" value="HMG-box"/>
    <property type="match status" value="1"/>
</dbReference>
<dbReference type="InterPro" id="IPR036236">
    <property type="entry name" value="Znf_C2H2_sf"/>
</dbReference>
<dbReference type="PROSITE" id="PS50157">
    <property type="entry name" value="ZINC_FINGER_C2H2_2"/>
    <property type="match status" value="2"/>
</dbReference>
<feature type="domain" description="C2H2-type" evidence="17">
    <location>
        <begin position="79"/>
        <end position="106"/>
    </location>
</feature>
<evidence type="ECO:0000259" key="17">
    <source>
        <dbReference type="PROSITE" id="PS50157"/>
    </source>
</evidence>
<dbReference type="SMART" id="SM00355">
    <property type="entry name" value="ZnF_C2H2"/>
    <property type="match status" value="2"/>
</dbReference>
<evidence type="ECO:0000256" key="7">
    <source>
        <dbReference type="ARBA" id="ARBA00023125"/>
    </source>
</evidence>
<evidence type="ECO:0000256" key="4">
    <source>
        <dbReference type="ARBA" id="ARBA00022687"/>
    </source>
</evidence>
<evidence type="ECO:0000256" key="13">
    <source>
        <dbReference type="PROSITE-ProRule" id="PRU00042"/>
    </source>
</evidence>
<evidence type="ECO:0000256" key="1">
    <source>
        <dbReference type="ARBA" id="ARBA00004123"/>
    </source>
</evidence>
<feature type="DNA-binding region" description="HMG box" evidence="14">
    <location>
        <begin position="540"/>
        <end position="608"/>
    </location>
</feature>
<feature type="domain" description="HMG box" evidence="16">
    <location>
        <begin position="540"/>
        <end position="608"/>
    </location>
</feature>
<dbReference type="SMART" id="SM00398">
    <property type="entry name" value="HMG"/>
    <property type="match status" value="1"/>
</dbReference>
<dbReference type="SMART" id="SM00536">
    <property type="entry name" value="AXH"/>
    <property type="match status" value="1"/>
</dbReference>
<dbReference type="InterPro" id="IPR036096">
    <property type="entry name" value="Ataxin_AXH_dom_sf"/>
</dbReference>
<keyword evidence="4" id="KW-0879">Wnt signaling pathway</keyword>
<dbReference type="Gene3D" id="1.10.30.10">
    <property type="entry name" value="High mobility group box domain"/>
    <property type="match status" value="1"/>
</dbReference>
<evidence type="ECO:0000256" key="6">
    <source>
        <dbReference type="ARBA" id="ARBA00023015"/>
    </source>
</evidence>
<evidence type="ECO:0000256" key="11">
    <source>
        <dbReference type="ARBA" id="ARBA00030026"/>
    </source>
</evidence>
<dbReference type="AlphaFoldDB" id="A0AA88YAP1"/>
<dbReference type="PANTHER" id="PTHR15499">
    <property type="entry name" value="HMG BOX-CONTAINING PROTEIN 1"/>
    <property type="match status" value="1"/>
</dbReference>
<dbReference type="Gene3D" id="3.30.160.60">
    <property type="entry name" value="Classic Zinc Finger"/>
    <property type="match status" value="1"/>
</dbReference>
<dbReference type="PANTHER" id="PTHR15499:SF3">
    <property type="entry name" value="HMG BOX-CONTAINING PROTEIN 1"/>
    <property type="match status" value="1"/>
</dbReference>
<evidence type="ECO:0000313" key="20">
    <source>
        <dbReference type="Proteomes" id="UP001186944"/>
    </source>
</evidence>
<protein>
    <recommendedName>
        <fullName evidence="2">HMG box-containing protein 1</fullName>
    </recommendedName>
    <alternativeName>
        <fullName evidence="12">HMG box transcription factor 1</fullName>
    </alternativeName>
    <alternativeName>
        <fullName evidence="11">High mobility group box transcription factor 1</fullName>
    </alternativeName>
</protein>
<feature type="region of interest" description="Disordered" evidence="15">
    <location>
        <begin position="264"/>
        <end position="340"/>
    </location>
</feature>
<dbReference type="EMBL" id="VSWD01000005">
    <property type="protein sequence ID" value="KAK3101318.1"/>
    <property type="molecule type" value="Genomic_DNA"/>
</dbReference>
<evidence type="ECO:0000256" key="5">
    <source>
        <dbReference type="ARBA" id="ARBA00022843"/>
    </source>
</evidence>
<reference evidence="19" key="1">
    <citation type="submission" date="2019-08" db="EMBL/GenBank/DDBJ databases">
        <title>The improved chromosome-level genome for the pearl oyster Pinctada fucata martensii using PacBio sequencing and Hi-C.</title>
        <authorList>
            <person name="Zheng Z."/>
        </authorList>
    </citation>
    <scope>NUCLEOTIDE SEQUENCE</scope>
    <source>
        <strain evidence="19">ZZ-2019</strain>
        <tissue evidence="19">Adductor muscle</tissue>
    </source>
</reference>
<feature type="compositionally biased region" description="Polar residues" evidence="15">
    <location>
        <begin position="276"/>
        <end position="288"/>
    </location>
</feature>
<evidence type="ECO:0000259" key="18">
    <source>
        <dbReference type="PROSITE" id="PS51148"/>
    </source>
</evidence>
<feature type="domain" description="AXH" evidence="18">
    <location>
        <begin position="342"/>
        <end position="487"/>
    </location>
</feature>
<dbReference type="GO" id="GO:0003723">
    <property type="term" value="F:RNA binding"/>
    <property type="evidence" value="ECO:0007669"/>
    <property type="project" value="InterPro"/>
</dbReference>
<dbReference type="Pfam" id="PF00505">
    <property type="entry name" value="HMG_box"/>
    <property type="match status" value="1"/>
</dbReference>
<evidence type="ECO:0000313" key="19">
    <source>
        <dbReference type="EMBL" id="KAK3101318.1"/>
    </source>
</evidence>
<name>A0AA88YAP1_PINIB</name>
<evidence type="ECO:0000256" key="15">
    <source>
        <dbReference type="SAM" id="MobiDB-lite"/>
    </source>
</evidence>
<dbReference type="GO" id="GO:0005634">
    <property type="term" value="C:nucleus"/>
    <property type="evidence" value="ECO:0007669"/>
    <property type="project" value="UniProtKB-SubCell"/>
</dbReference>
<evidence type="ECO:0000256" key="14">
    <source>
        <dbReference type="PROSITE-ProRule" id="PRU00267"/>
    </source>
</evidence>
<evidence type="ECO:0000256" key="3">
    <source>
        <dbReference type="ARBA" id="ARBA00022491"/>
    </source>
</evidence>
<dbReference type="InterPro" id="IPR013087">
    <property type="entry name" value="Znf_C2H2_type"/>
</dbReference>
<evidence type="ECO:0000256" key="12">
    <source>
        <dbReference type="ARBA" id="ARBA00030708"/>
    </source>
</evidence>
<dbReference type="PROSITE" id="PS00028">
    <property type="entry name" value="ZINC_FINGER_C2H2_1"/>
    <property type="match status" value="2"/>
</dbReference>
<keyword evidence="9 14" id="KW-0539">Nucleus</keyword>
<proteinExistence type="predicted"/>
<keyword evidence="6" id="KW-0805">Transcription regulation</keyword>
<accession>A0AA88YAP1</accession>
<evidence type="ECO:0000259" key="16">
    <source>
        <dbReference type="PROSITE" id="PS50118"/>
    </source>
</evidence>
<keyword evidence="13" id="KW-0479">Metal-binding</keyword>